<keyword evidence="1" id="KW-1133">Transmembrane helix</keyword>
<comment type="caution">
    <text evidence="2">The sequence shown here is derived from an EMBL/GenBank/DDBJ whole genome shotgun (WGS) entry which is preliminary data.</text>
</comment>
<evidence type="ECO:0000256" key="1">
    <source>
        <dbReference type="SAM" id="Phobius"/>
    </source>
</evidence>
<protein>
    <submittedName>
        <fullName evidence="2">Uncharacterized protein</fullName>
    </submittedName>
</protein>
<organism evidence="2 3">
    <name type="scientific">Ajellomyces capsulatus</name>
    <name type="common">Darling's disease fungus</name>
    <name type="synonym">Histoplasma capsulatum</name>
    <dbReference type="NCBI Taxonomy" id="5037"/>
    <lineage>
        <taxon>Eukaryota</taxon>
        <taxon>Fungi</taxon>
        <taxon>Dikarya</taxon>
        <taxon>Ascomycota</taxon>
        <taxon>Pezizomycotina</taxon>
        <taxon>Eurotiomycetes</taxon>
        <taxon>Eurotiomycetidae</taxon>
        <taxon>Onygenales</taxon>
        <taxon>Ajellomycetaceae</taxon>
        <taxon>Histoplasma</taxon>
    </lineage>
</organism>
<reference evidence="2 3" key="1">
    <citation type="submission" date="2021-01" db="EMBL/GenBank/DDBJ databases">
        <title>Chromosome-level genome assembly of a human fungal pathogen reveals clustering of transcriptionally co-regulated genes.</title>
        <authorList>
            <person name="Voorhies M."/>
            <person name="Cohen S."/>
            <person name="Shea T.P."/>
            <person name="Petrus S."/>
            <person name="Munoz J.F."/>
            <person name="Poplawski S."/>
            <person name="Goldman W.E."/>
            <person name="Michael T."/>
            <person name="Cuomo C.A."/>
            <person name="Sil A."/>
            <person name="Beyhan S."/>
        </authorList>
    </citation>
    <scope>NUCLEOTIDE SEQUENCE [LARGE SCALE GENOMIC DNA]</scope>
    <source>
        <strain evidence="2 3">G184AR</strain>
    </source>
</reference>
<sequence>MKTDSFPAENLNSVQRFEHRSARKAYFLKPIKNRTKIERKFRKLTYIENGLLIPMLLLTAYYALRIWSALLNVP</sequence>
<dbReference type="AlphaFoldDB" id="A0A8H7YLT7"/>
<keyword evidence="1" id="KW-0812">Transmembrane</keyword>
<feature type="transmembrane region" description="Helical" evidence="1">
    <location>
        <begin position="44"/>
        <end position="64"/>
    </location>
</feature>
<evidence type="ECO:0000313" key="3">
    <source>
        <dbReference type="Proteomes" id="UP000670092"/>
    </source>
</evidence>
<dbReference type="VEuPathDB" id="FungiDB:I7I52_04773"/>
<evidence type="ECO:0000313" key="2">
    <source>
        <dbReference type="EMBL" id="KAG5293456.1"/>
    </source>
</evidence>
<accession>A0A8H7YLT7</accession>
<keyword evidence="1" id="KW-0472">Membrane</keyword>
<gene>
    <name evidence="2" type="ORF">I7I52_04773</name>
</gene>
<dbReference type="Proteomes" id="UP000670092">
    <property type="component" value="Unassembled WGS sequence"/>
</dbReference>
<proteinExistence type="predicted"/>
<name>A0A8H7YLT7_AJECA</name>
<dbReference type="EMBL" id="JAEVHI010000004">
    <property type="protein sequence ID" value="KAG5293456.1"/>
    <property type="molecule type" value="Genomic_DNA"/>
</dbReference>